<sequence>MKRRNADTGKMRRPLKRTKITEGMYGNSLLYLRFVMVWATVVMADYMLEFRFEFLWPFWMMLRSVYDSFRYQGLAFSVFFLCIALTSDMICYFFIPLQYIFFAASTYVWVQYVWVTLGEKGICVPTVAICCAVVYVEGALRAARELELCRPLAAHCVGYPAVSLGFGVKAYVGRRLRMRTQRQVRAQNEFYFQLLRDALPESALENQQTCKEERSGSSVGSVGNGTAECAETRPQNGSLRRRCGRENGLGPPPHTHTPPHTHSTEHAHLQFKLEKLEKHLAQQTATREREKSQSNTNTSTHTPPHAHVHTGAGALASTFAHALSNGSAGGAGAPAPAPAPSPRPRHQRPPPRRQRPHTARKTTRDMNIIKVGSAKSSKCEKKEATSTLREERRKHKNRDKDKEKENTDSHKSTEQTKEHIVKEVESTKESVKSNKDNSSYKEKEKEKEREREREREYREKEKEREYREKEKERDKEREREQRTLRECNEELRRARAELALARSGESEARRSLAAAAAAERQRRAEHAQLRQAHLALQQKMATWRGGERVALERRLSEERRARAAAEHQLLRARQAARTPSGECENEWCKSMRSASEAETAALRNELQQARAQVAQLQRDLQQAGDQVRALEARQEENGSPALRLAEAWASLQERAAHLERSLSAETRVKLDLLSALGDAKRQLHIREDTVSRQEKELEELKAQMLAVMPAEYITPLTGGKSRLRMSDGSPLDPNASVYTPKQLISDA</sequence>
<keyword evidence="10" id="KW-0325">Glycoprotein</keyword>
<feature type="region of interest" description="Disordered" evidence="14">
    <location>
        <begin position="206"/>
        <end position="268"/>
    </location>
</feature>
<keyword evidence="9 15" id="KW-0472">Membrane</keyword>
<feature type="compositionally biased region" description="Basic and acidic residues" evidence="14">
    <location>
        <begin position="280"/>
        <end position="292"/>
    </location>
</feature>
<feature type="region of interest" description="Disordered" evidence="14">
    <location>
        <begin position="323"/>
        <end position="483"/>
    </location>
</feature>
<evidence type="ECO:0000256" key="9">
    <source>
        <dbReference type="ARBA" id="ARBA00023136"/>
    </source>
</evidence>
<dbReference type="PANTHER" id="PTHR47464">
    <property type="entry name" value="MACOILIN"/>
    <property type="match status" value="1"/>
</dbReference>
<keyword evidence="17" id="KW-1185">Reference proteome</keyword>
<proteinExistence type="predicted"/>
<evidence type="ECO:0000256" key="12">
    <source>
        <dbReference type="ARBA" id="ARBA00031129"/>
    </source>
</evidence>
<feature type="coiled-coil region" evidence="13">
    <location>
        <begin position="548"/>
        <end position="633"/>
    </location>
</feature>
<dbReference type="GO" id="GO:0030867">
    <property type="term" value="C:rough endoplasmic reticulum membrane"/>
    <property type="evidence" value="ECO:0007669"/>
    <property type="project" value="UniProtKB-SubCell"/>
</dbReference>
<keyword evidence="13" id="KW-0175">Coiled coil</keyword>
<dbReference type="AlphaFoldDB" id="A0A194QAE8"/>
<dbReference type="Proteomes" id="UP000053268">
    <property type="component" value="Unassembled WGS sequence"/>
</dbReference>
<evidence type="ECO:0000256" key="4">
    <source>
        <dbReference type="ARBA" id="ARBA00021882"/>
    </source>
</evidence>
<feature type="compositionally biased region" description="Low complexity" evidence="14">
    <location>
        <begin position="216"/>
        <end position="225"/>
    </location>
</feature>
<dbReference type="InterPro" id="IPR019130">
    <property type="entry name" value="Macoilin"/>
</dbReference>
<comment type="function">
    <text evidence="1">Plays a role in the regulation of neuronal activity.</text>
</comment>
<accession>A0A194QAE8</accession>
<dbReference type="EMBL" id="KQ459232">
    <property type="protein sequence ID" value="KPJ02508.1"/>
    <property type="molecule type" value="Genomic_DNA"/>
</dbReference>
<keyword evidence="5" id="KW-0597">Phosphoprotein</keyword>
<dbReference type="STRING" id="66420.A0A194QAE8"/>
<evidence type="ECO:0000256" key="1">
    <source>
        <dbReference type="ARBA" id="ARBA00003440"/>
    </source>
</evidence>
<feature type="compositionally biased region" description="Polar residues" evidence="14">
    <location>
        <begin position="293"/>
        <end position="302"/>
    </location>
</feature>
<feature type="transmembrane region" description="Helical" evidence="15">
    <location>
        <begin position="92"/>
        <end position="110"/>
    </location>
</feature>
<evidence type="ECO:0000256" key="10">
    <source>
        <dbReference type="ARBA" id="ARBA00023180"/>
    </source>
</evidence>
<protein>
    <recommendedName>
        <fullName evidence="4">Macoilin</fullName>
    </recommendedName>
    <alternativeName>
        <fullName evidence="12">Transmembrane protein 57</fullName>
    </alternativeName>
</protein>
<feature type="compositionally biased region" description="Basic and acidic residues" evidence="14">
    <location>
        <begin position="377"/>
        <end position="391"/>
    </location>
</feature>
<evidence type="ECO:0000256" key="5">
    <source>
        <dbReference type="ARBA" id="ARBA00022553"/>
    </source>
</evidence>
<evidence type="ECO:0000256" key="3">
    <source>
        <dbReference type="ARBA" id="ARBA00004269"/>
    </source>
</evidence>
<dbReference type="GO" id="GO:0023041">
    <property type="term" value="P:neuronal signal transduction"/>
    <property type="evidence" value="ECO:0007669"/>
    <property type="project" value="InterPro"/>
</dbReference>
<organism evidence="16 17">
    <name type="scientific">Papilio xuthus</name>
    <name type="common">Asian swallowtail butterfly</name>
    <dbReference type="NCBI Taxonomy" id="66420"/>
    <lineage>
        <taxon>Eukaryota</taxon>
        <taxon>Metazoa</taxon>
        <taxon>Ecdysozoa</taxon>
        <taxon>Arthropoda</taxon>
        <taxon>Hexapoda</taxon>
        <taxon>Insecta</taxon>
        <taxon>Pterygota</taxon>
        <taxon>Neoptera</taxon>
        <taxon>Endopterygota</taxon>
        <taxon>Lepidoptera</taxon>
        <taxon>Glossata</taxon>
        <taxon>Ditrysia</taxon>
        <taxon>Papilionoidea</taxon>
        <taxon>Papilionidae</taxon>
        <taxon>Papilioninae</taxon>
        <taxon>Papilio</taxon>
    </lineage>
</organism>
<keyword evidence="11" id="KW-0539">Nucleus</keyword>
<keyword evidence="8 15" id="KW-1133">Transmembrane helix</keyword>
<keyword evidence="6 15" id="KW-0812">Transmembrane</keyword>
<evidence type="ECO:0000256" key="7">
    <source>
        <dbReference type="ARBA" id="ARBA00022824"/>
    </source>
</evidence>
<feature type="region of interest" description="Disordered" evidence="14">
    <location>
        <begin position="500"/>
        <end position="524"/>
    </location>
</feature>
<name>A0A194QAE8_PAPXU</name>
<evidence type="ECO:0000256" key="8">
    <source>
        <dbReference type="ARBA" id="ARBA00022989"/>
    </source>
</evidence>
<feature type="region of interest" description="Disordered" evidence="14">
    <location>
        <begin position="718"/>
        <end position="747"/>
    </location>
</feature>
<reference evidence="16 17" key="1">
    <citation type="journal article" date="2015" name="Nat. Commun.">
        <title>Outbred genome sequencing and CRISPR/Cas9 gene editing in butterflies.</title>
        <authorList>
            <person name="Li X."/>
            <person name="Fan D."/>
            <person name="Zhang W."/>
            <person name="Liu G."/>
            <person name="Zhang L."/>
            <person name="Zhao L."/>
            <person name="Fang X."/>
            <person name="Chen L."/>
            <person name="Dong Y."/>
            <person name="Chen Y."/>
            <person name="Ding Y."/>
            <person name="Zhao R."/>
            <person name="Feng M."/>
            <person name="Zhu Y."/>
            <person name="Feng Y."/>
            <person name="Jiang X."/>
            <person name="Zhu D."/>
            <person name="Xiang H."/>
            <person name="Feng X."/>
            <person name="Li S."/>
            <person name="Wang J."/>
            <person name="Zhang G."/>
            <person name="Kronforst M.R."/>
            <person name="Wang W."/>
        </authorList>
    </citation>
    <scope>NUCLEOTIDE SEQUENCE [LARGE SCALE GENOMIC DNA]</scope>
    <source>
        <strain evidence="16">Ya'a_city_454_Px</strain>
        <tissue evidence="16">Whole body</tissue>
    </source>
</reference>
<feature type="compositionally biased region" description="Basic and acidic residues" evidence="14">
    <location>
        <begin position="398"/>
        <end position="483"/>
    </location>
</feature>
<dbReference type="GO" id="GO:0031965">
    <property type="term" value="C:nuclear membrane"/>
    <property type="evidence" value="ECO:0007669"/>
    <property type="project" value="UniProtKB-SubCell"/>
</dbReference>
<keyword evidence="7" id="KW-0256">Endoplasmic reticulum</keyword>
<comment type="subcellular location">
    <subcellularLocation>
        <location evidence="2">Nucleus membrane</location>
        <topology evidence="2">Multi-pass membrane protein</topology>
    </subcellularLocation>
    <subcellularLocation>
        <location evidence="3">Rough endoplasmic reticulum membrane</location>
        <topology evidence="3">Multi-pass membrane protein</topology>
    </subcellularLocation>
</comment>
<evidence type="ECO:0000313" key="17">
    <source>
        <dbReference type="Proteomes" id="UP000053268"/>
    </source>
</evidence>
<evidence type="ECO:0000256" key="14">
    <source>
        <dbReference type="SAM" id="MobiDB-lite"/>
    </source>
</evidence>
<evidence type="ECO:0000313" key="16">
    <source>
        <dbReference type="EMBL" id="KPJ02508.1"/>
    </source>
</evidence>
<evidence type="ECO:0000256" key="13">
    <source>
        <dbReference type="SAM" id="Coils"/>
    </source>
</evidence>
<evidence type="ECO:0000256" key="11">
    <source>
        <dbReference type="ARBA" id="ARBA00023242"/>
    </source>
</evidence>
<evidence type="ECO:0000256" key="6">
    <source>
        <dbReference type="ARBA" id="ARBA00022692"/>
    </source>
</evidence>
<dbReference type="Pfam" id="PF09726">
    <property type="entry name" value="Macoilin"/>
    <property type="match status" value="2"/>
</dbReference>
<dbReference type="PANTHER" id="PTHR47464:SF2">
    <property type="entry name" value="MACOILIN"/>
    <property type="match status" value="1"/>
</dbReference>
<evidence type="ECO:0000256" key="2">
    <source>
        <dbReference type="ARBA" id="ARBA00004232"/>
    </source>
</evidence>
<feature type="transmembrane region" description="Helical" evidence="15">
    <location>
        <begin position="69"/>
        <end position="86"/>
    </location>
</feature>
<feature type="transmembrane region" description="Helical" evidence="15">
    <location>
        <begin position="30"/>
        <end position="48"/>
    </location>
</feature>
<feature type="compositionally biased region" description="Basic residues" evidence="14">
    <location>
        <begin position="343"/>
        <end position="361"/>
    </location>
</feature>
<evidence type="ECO:0000256" key="15">
    <source>
        <dbReference type="SAM" id="Phobius"/>
    </source>
</evidence>
<feature type="region of interest" description="Disordered" evidence="14">
    <location>
        <begin position="280"/>
        <end position="309"/>
    </location>
</feature>
<gene>
    <name evidence="16" type="ORF">RR46_09711</name>
</gene>